<keyword evidence="1" id="KW-0472">Membrane</keyword>
<dbReference type="PANTHER" id="PTHR39650:SF1">
    <property type="entry name" value="CDP-ARCHAEOL SYNTHASE"/>
    <property type="match status" value="1"/>
</dbReference>
<evidence type="ECO:0000313" key="2">
    <source>
        <dbReference type="EMBL" id="AUB84051.1"/>
    </source>
</evidence>
<dbReference type="KEGG" id="tsy:THSYN_26025"/>
<organism evidence="2 3">
    <name type="scientific">Candidatus Thiodictyon syntrophicum</name>
    <dbReference type="NCBI Taxonomy" id="1166950"/>
    <lineage>
        <taxon>Bacteria</taxon>
        <taxon>Pseudomonadati</taxon>
        <taxon>Pseudomonadota</taxon>
        <taxon>Gammaproteobacteria</taxon>
        <taxon>Chromatiales</taxon>
        <taxon>Chromatiaceae</taxon>
        <taxon>Thiodictyon</taxon>
    </lineage>
</organism>
<evidence type="ECO:0008006" key="4">
    <source>
        <dbReference type="Google" id="ProtNLM"/>
    </source>
</evidence>
<protein>
    <recommendedName>
        <fullName evidence="4">CDP-archaeol synthase</fullName>
    </recommendedName>
</protein>
<dbReference type="Proteomes" id="UP000232638">
    <property type="component" value="Chromosome"/>
</dbReference>
<keyword evidence="1" id="KW-0812">Transmembrane</keyword>
<dbReference type="PANTHER" id="PTHR39650">
    <property type="entry name" value="CDP-ARCHAEOL SYNTHASE"/>
    <property type="match status" value="1"/>
</dbReference>
<keyword evidence="3" id="KW-1185">Reference proteome</keyword>
<reference evidence="2 3" key="1">
    <citation type="submission" date="2017-03" db="EMBL/GenBank/DDBJ databases">
        <title>Complete genome sequence of Candidatus 'Thiodictyon syntrophicum' sp. nov. strain Cad16T, a photolithoautotroph purple sulfur bacterium isolated from an alpine meromictic lake.</title>
        <authorList>
            <person name="Luedin S.M."/>
            <person name="Pothier J.F."/>
            <person name="Danza F."/>
            <person name="Storelli N."/>
            <person name="Wittwer M."/>
            <person name="Tonolla M."/>
        </authorList>
    </citation>
    <scope>NUCLEOTIDE SEQUENCE [LARGE SCALE GENOMIC DNA]</scope>
    <source>
        <strain evidence="2 3">Cad16T</strain>
    </source>
</reference>
<dbReference type="EMBL" id="CP020370">
    <property type="protein sequence ID" value="AUB84051.1"/>
    <property type="molecule type" value="Genomic_DNA"/>
</dbReference>
<accession>A0A2K8UG06</accession>
<dbReference type="Pfam" id="PF01864">
    <property type="entry name" value="CarS-like"/>
    <property type="match status" value="1"/>
</dbReference>
<proteinExistence type="predicted"/>
<dbReference type="OrthoDB" id="8850121at2"/>
<gene>
    <name evidence="2" type="ORF">THSYN_26025</name>
</gene>
<evidence type="ECO:0000313" key="3">
    <source>
        <dbReference type="Proteomes" id="UP000232638"/>
    </source>
</evidence>
<dbReference type="RefSeq" id="WP_100921720.1">
    <property type="nucleotide sequence ID" value="NZ_CP020370.1"/>
</dbReference>
<keyword evidence="1" id="KW-1133">Transmembrane helix</keyword>
<sequence length="163" mass="17140">MSPHWSPLLSLLALLLLVNGAPVLLALLWGGALAPPLDGGRRWRDGRPVFGKAKTWRGLVAALVLTPPAAWALGWGWGLGLAIALGAMAGDLLASFTKRRLGLKSSAAAPLLDQVPETLIPALLAKAPMGLSWFDLGLAVTAFTLIDLLMTPLLKRLGTGRRA</sequence>
<name>A0A2K8UG06_9GAMM</name>
<dbReference type="InterPro" id="IPR032690">
    <property type="entry name" value="CarS"/>
</dbReference>
<feature type="transmembrane region" description="Helical" evidence="1">
    <location>
        <begin position="133"/>
        <end position="154"/>
    </location>
</feature>
<dbReference type="AlphaFoldDB" id="A0A2K8UG06"/>
<evidence type="ECO:0000256" key="1">
    <source>
        <dbReference type="SAM" id="Phobius"/>
    </source>
</evidence>